<organism evidence="1 2">
    <name type="scientific">Pristionchus mayeri</name>
    <dbReference type="NCBI Taxonomy" id="1317129"/>
    <lineage>
        <taxon>Eukaryota</taxon>
        <taxon>Metazoa</taxon>
        <taxon>Ecdysozoa</taxon>
        <taxon>Nematoda</taxon>
        <taxon>Chromadorea</taxon>
        <taxon>Rhabditida</taxon>
        <taxon>Rhabditina</taxon>
        <taxon>Diplogasteromorpha</taxon>
        <taxon>Diplogasteroidea</taxon>
        <taxon>Neodiplogasteridae</taxon>
        <taxon>Pristionchus</taxon>
    </lineage>
</organism>
<proteinExistence type="predicted"/>
<dbReference type="AlphaFoldDB" id="A0AAN5C5P1"/>
<reference evidence="2" key="1">
    <citation type="submission" date="2022-10" db="EMBL/GenBank/DDBJ databases">
        <title>Genome assembly of Pristionchus species.</title>
        <authorList>
            <person name="Yoshida K."/>
            <person name="Sommer R.J."/>
        </authorList>
    </citation>
    <scope>NUCLEOTIDE SEQUENCE [LARGE SCALE GENOMIC DNA]</scope>
    <source>
        <strain evidence="2">RS5460</strain>
    </source>
</reference>
<comment type="caution">
    <text evidence="1">The sequence shown here is derived from an EMBL/GenBank/DDBJ whole genome shotgun (WGS) entry which is preliminary data.</text>
</comment>
<evidence type="ECO:0000313" key="1">
    <source>
        <dbReference type="EMBL" id="GMR29899.1"/>
    </source>
</evidence>
<gene>
    <name evidence="1" type="ORF">PMAYCL1PPCAC_00094</name>
</gene>
<sequence length="210" mass="23495">MSESRRIAEDYLDRLQPVINDNNVDICLQAASAFADDKLNEVNVLKAAGAAGLTRMQMKVTVLLLLKLQGLLWKQPSLATVLPPSTLFESIIEWSEAVRGSGVIVELKEDRSKVRGALLRCKGRFDIEVTQKTIATVPANPSILLQLHLGGIHEETVRFFTRFYKNNTKRQLSRHFSSCLAISSFSSQWSLRVCNYLSPAILIHAIKSEQ</sequence>
<accession>A0AAN5C5P1</accession>
<evidence type="ECO:0000313" key="2">
    <source>
        <dbReference type="Proteomes" id="UP001328107"/>
    </source>
</evidence>
<dbReference type="Proteomes" id="UP001328107">
    <property type="component" value="Unassembled WGS sequence"/>
</dbReference>
<dbReference type="EMBL" id="BTRK01000001">
    <property type="protein sequence ID" value="GMR29899.1"/>
    <property type="molecule type" value="Genomic_DNA"/>
</dbReference>
<keyword evidence="2" id="KW-1185">Reference proteome</keyword>
<name>A0AAN5C5P1_9BILA</name>
<protein>
    <submittedName>
        <fullName evidence="1">Uncharacterized protein</fullName>
    </submittedName>
</protein>